<accession>A0A0R2B1X1</accession>
<dbReference type="AlphaFoldDB" id="A0A0R2B1X1"/>
<keyword evidence="3 12" id="KW-0444">Lipid biosynthesis</keyword>
<evidence type="ECO:0000256" key="7">
    <source>
        <dbReference type="ARBA" id="ARBA00022989"/>
    </source>
</evidence>
<organism evidence="15 16">
    <name type="scientific">Ligilactobacillus murinus DSM 20452 = NBRC 14221</name>
    <dbReference type="NCBI Taxonomy" id="1423772"/>
    <lineage>
        <taxon>Bacteria</taxon>
        <taxon>Bacillati</taxon>
        <taxon>Bacillota</taxon>
        <taxon>Bacilli</taxon>
        <taxon>Lactobacillales</taxon>
        <taxon>Lactobacillaceae</taxon>
        <taxon>Ligilactobacillus</taxon>
    </lineage>
</organism>
<dbReference type="CDD" id="cd09110">
    <property type="entry name" value="PLDc_CLS_1"/>
    <property type="match status" value="1"/>
</dbReference>
<evidence type="ECO:0000256" key="8">
    <source>
        <dbReference type="ARBA" id="ARBA00023098"/>
    </source>
</evidence>
<dbReference type="GO" id="GO:0005886">
    <property type="term" value="C:plasma membrane"/>
    <property type="evidence" value="ECO:0007669"/>
    <property type="project" value="UniProtKB-SubCell"/>
</dbReference>
<feature type="active site" evidence="12">
    <location>
        <position position="225"/>
    </location>
</feature>
<protein>
    <recommendedName>
        <fullName evidence="12 13">Cardiolipin synthase</fullName>
        <shortName evidence="12">CL synthase</shortName>
        <ecNumber evidence="12 13">2.7.8.-</ecNumber>
    </recommendedName>
</protein>
<gene>
    <name evidence="15" type="ORF">FC48_GL000785</name>
</gene>
<feature type="active site" evidence="12">
    <location>
        <position position="223"/>
    </location>
</feature>
<keyword evidence="6" id="KW-0677">Repeat</keyword>
<dbReference type="Gene3D" id="3.30.870.10">
    <property type="entry name" value="Endonuclease Chain A"/>
    <property type="match status" value="2"/>
</dbReference>
<feature type="transmembrane region" description="Helical" evidence="12">
    <location>
        <begin position="35"/>
        <end position="54"/>
    </location>
</feature>
<keyword evidence="10 12" id="KW-0594">Phospholipid biosynthesis</keyword>
<reference evidence="15 16" key="1">
    <citation type="journal article" date="2015" name="Genome Announc.">
        <title>Expanding the biotechnology potential of lactobacilli through comparative genomics of 213 strains and associated genera.</title>
        <authorList>
            <person name="Sun Z."/>
            <person name="Harris H.M."/>
            <person name="McCann A."/>
            <person name="Guo C."/>
            <person name="Argimon S."/>
            <person name="Zhang W."/>
            <person name="Yang X."/>
            <person name="Jeffery I.B."/>
            <person name="Cooney J.C."/>
            <person name="Kagawa T.F."/>
            <person name="Liu W."/>
            <person name="Song Y."/>
            <person name="Salvetti E."/>
            <person name="Wrobel A."/>
            <person name="Rasinkangas P."/>
            <person name="Parkhill J."/>
            <person name="Rea M.C."/>
            <person name="O'Sullivan O."/>
            <person name="Ritari J."/>
            <person name="Douillard F.P."/>
            <person name="Paul Ross R."/>
            <person name="Yang R."/>
            <person name="Briner A.E."/>
            <person name="Felis G.E."/>
            <person name="de Vos W.M."/>
            <person name="Barrangou R."/>
            <person name="Klaenhammer T.R."/>
            <person name="Caufield P.W."/>
            <person name="Cui Y."/>
            <person name="Zhang H."/>
            <person name="O'Toole P.W."/>
        </authorList>
    </citation>
    <scope>NUCLEOTIDE SEQUENCE [LARGE SCALE GENOMIC DNA]</scope>
    <source>
        <strain evidence="15 16">DSM 20452</strain>
    </source>
</reference>
<evidence type="ECO:0000256" key="3">
    <source>
        <dbReference type="ARBA" id="ARBA00022516"/>
    </source>
</evidence>
<evidence type="ECO:0000256" key="5">
    <source>
        <dbReference type="ARBA" id="ARBA00022692"/>
    </source>
</evidence>
<dbReference type="NCBIfam" id="TIGR04265">
    <property type="entry name" value="bac_cardiolipin"/>
    <property type="match status" value="1"/>
</dbReference>
<dbReference type="InterPro" id="IPR030874">
    <property type="entry name" value="Cardiolipin_synth_Firmi"/>
</dbReference>
<dbReference type="InterPro" id="IPR025202">
    <property type="entry name" value="PLD-like_dom"/>
</dbReference>
<dbReference type="EC" id="2.7.8.-" evidence="12 13"/>
<evidence type="ECO:0000313" key="15">
    <source>
        <dbReference type="EMBL" id="KRM73521.1"/>
    </source>
</evidence>
<dbReference type="HAMAP" id="MF_01916">
    <property type="entry name" value="Cardiolipin_synth_Cls"/>
    <property type="match status" value="1"/>
</dbReference>
<evidence type="ECO:0000256" key="6">
    <source>
        <dbReference type="ARBA" id="ARBA00022737"/>
    </source>
</evidence>
<keyword evidence="4 12" id="KW-0808">Transferase</keyword>
<comment type="catalytic activity">
    <reaction evidence="12">
        <text>2 a 1,2-diacyl-sn-glycero-3-phospho-(1'-sn-glycerol) = a cardiolipin + glycerol</text>
        <dbReference type="Rhea" id="RHEA:31451"/>
        <dbReference type="ChEBI" id="CHEBI:17754"/>
        <dbReference type="ChEBI" id="CHEBI:62237"/>
        <dbReference type="ChEBI" id="CHEBI:64716"/>
    </reaction>
</comment>
<comment type="caution">
    <text evidence="12">Lacks conserved residue(s) required for the propagation of feature annotation.</text>
</comment>
<dbReference type="InterPro" id="IPR022924">
    <property type="entry name" value="Cardiolipin_synthase"/>
</dbReference>
<dbReference type="PANTHER" id="PTHR21248">
    <property type="entry name" value="CARDIOLIPIN SYNTHASE"/>
    <property type="match status" value="1"/>
</dbReference>
<dbReference type="CDD" id="cd09112">
    <property type="entry name" value="PLDc_CLS_2"/>
    <property type="match status" value="1"/>
</dbReference>
<keyword evidence="2 12" id="KW-1003">Cell membrane</keyword>
<dbReference type="Pfam" id="PF13091">
    <property type="entry name" value="PLDc_2"/>
    <property type="match status" value="2"/>
</dbReference>
<evidence type="ECO:0000256" key="4">
    <source>
        <dbReference type="ARBA" id="ARBA00022679"/>
    </source>
</evidence>
<dbReference type="InterPro" id="IPR001736">
    <property type="entry name" value="PLipase_D/transphosphatidylase"/>
</dbReference>
<keyword evidence="9 12" id="KW-0472">Membrane</keyword>
<dbReference type="SMART" id="SM00155">
    <property type="entry name" value="PLDc"/>
    <property type="match status" value="2"/>
</dbReference>
<evidence type="ECO:0000256" key="10">
    <source>
        <dbReference type="ARBA" id="ARBA00023209"/>
    </source>
</evidence>
<evidence type="ECO:0000256" key="11">
    <source>
        <dbReference type="ARBA" id="ARBA00023264"/>
    </source>
</evidence>
<feature type="active site" evidence="12">
    <location>
        <position position="405"/>
    </location>
</feature>
<keyword evidence="5 12" id="KW-0812">Transmembrane</keyword>
<comment type="function">
    <text evidence="12">Catalyzes the reversible phosphatidyl group transfer from one phosphatidylglycerol molecule to another to form cardiolipin (CL) (diphosphatidylglycerol) and glycerol.</text>
</comment>
<keyword evidence="8 12" id="KW-0443">Lipid metabolism</keyword>
<feature type="domain" description="PLD phosphodiesterase" evidence="14">
    <location>
        <begin position="400"/>
        <end position="427"/>
    </location>
</feature>
<dbReference type="EMBL" id="AYYN01000140">
    <property type="protein sequence ID" value="KRM73521.1"/>
    <property type="molecule type" value="Genomic_DNA"/>
</dbReference>
<dbReference type="PROSITE" id="PS50035">
    <property type="entry name" value="PLD"/>
    <property type="match status" value="2"/>
</dbReference>
<dbReference type="GO" id="GO:0008808">
    <property type="term" value="F:cardiolipin synthase activity"/>
    <property type="evidence" value="ECO:0007669"/>
    <property type="project" value="UniProtKB-UniRule"/>
</dbReference>
<evidence type="ECO:0000256" key="1">
    <source>
        <dbReference type="ARBA" id="ARBA00004651"/>
    </source>
</evidence>
<dbReference type="PATRIC" id="fig|1423772.3.peg.857"/>
<feature type="active site" evidence="12">
    <location>
        <position position="412"/>
    </location>
</feature>
<feature type="active site" evidence="12">
    <location>
        <position position="230"/>
    </location>
</feature>
<dbReference type="Proteomes" id="UP000051612">
    <property type="component" value="Unassembled WGS sequence"/>
</dbReference>
<comment type="subcellular location">
    <subcellularLocation>
        <location evidence="1 12">Cell membrane</location>
        <topology evidence="1 12">Multi-pass membrane protein</topology>
    </subcellularLocation>
</comment>
<dbReference type="PANTHER" id="PTHR21248:SF22">
    <property type="entry name" value="PHOSPHOLIPASE D"/>
    <property type="match status" value="1"/>
</dbReference>
<dbReference type="InterPro" id="IPR027379">
    <property type="entry name" value="CLS_N"/>
</dbReference>
<dbReference type="SUPFAM" id="SSF56024">
    <property type="entry name" value="Phospholipase D/nuclease"/>
    <property type="match status" value="2"/>
</dbReference>
<evidence type="ECO:0000256" key="13">
    <source>
        <dbReference type="NCBIfam" id="TIGR04265"/>
    </source>
</evidence>
<proteinExistence type="inferred from homology"/>
<evidence type="ECO:0000256" key="2">
    <source>
        <dbReference type="ARBA" id="ARBA00022475"/>
    </source>
</evidence>
<evidence type="ECO:0000256" key="12">
    <source>
        <dbReference type="HAMAP-Rule" id="MF_01916"/>
    </source>
</evidence>
<evidence type="ECO:0000313" key="16">
    <source>
        <dbReference type="Proteomes" id="UP000051612"/>
    </source>
</evidence>
<name>A0A0R2B1X1_9LACO</name>
<evidence type="ECO:0000256" key="9">
    <source>
        <dbReference type="ARBA" id="ARBA00023136"/>
    </source>
</evidence>
<keyword evidence="7 12" id="KW-1133">Transmembrane helix</keyword>
<comment type="similarity">
    <text evidence="12">Belongs to the phospholipase D family. Cardiolipin synthase subfamily.</text>
</comment>
<keyword evidence="11 12" id="KW-1208">Phospholipid metabolism</keyword>
<evidence type="ECO:0000259" key="14">
    <source>
        <dbReference type="PROSITE" id="PS50035"/>
    </source>
</evidence>
<feature type="domain" description="PLD phosphodiesterase" evidence="14">
    <location>
        <begin position="218"/>
        <end position="245"/>
    </location>
</feature>
<feature type="active site" evidence="12">
    <location>
        <position position="407"/>
    </location>
</feature>
<sequence>MNTLVSVLIVILLLNVITAIITVFKEERDITATWAWLLVLNLLPVIGFGIYLLVGKKISKEKMFDLKMQERLGIAQLVELQKEQWQDEELLPKGLRTPEVRQTVRLLLETDQAILTKNNKVDIYDDGHDKFAKLLADIDAAKHHVHLEYYSFFSDRIGNKILASLEAAAKRGVKVRVIYDSMGSRGQKRHFFDELEKLGGEAEPFFAYKKAWIHSPRINYREHRKLAIIDGKIGYIGGFNIGDQYLSRSKKFGHWRDTHLRVVGNAVIAMQSRFLMDWNATIKNIRGKEPVKYDESLFPLQRQKGNVGLQVISSGPDSEVEAIKKGYLKLISGANDYIYIQTPYLIPDDSVLEALVVAALSGIKVKIMIPCMPDHAFVYRATEYYAKVLVDSGVEVYTYDDGFLHAKTFVVDSQITSVGSANLDFRSFKLNFEANAFGYDRNLALKLKELFEADLAKCTKLTPEYFESQSRWRKFKQYFSRLLSPIL</sequence>
<dbReference type="RefSeq" id="WP_056959356.1">
    <property type="nucleotide sequence ID" value="NZ_AYYN01000140.1"/>
</dbReference>
<comment type="caution">
    <text evidence="15">The sequence shown here is derived from an EMBL/GenBank/DDBJ whole genome shotgun (WGS) entry which is preliminary data.</text>
</comment>
<dbReference type="Pfam" id="PF13396">
    <property type="entry name" value="PLDc_N"/>
    <property type="match status" value="1"/>
</dbReference>
<dbReference type="GO" id="GO:0032049">
    <property type="term" value="P:cardiolipin biosynthetic process"/>
    <property type="evidence" value="ECO:0007669"/>
    <property type="project" value="UniProtKB-UniRule"/>
</dbReference>